<keyword evidence="3 6" id="KW-0812">Transmembrane</keyword>
<dbReference type="InterPro" id="IPR018076">
    <property type="entry name" value="T2SS_GspF_dom"/>
</dbReference>
<feature type="transmembrane region" description="Helical" evidence="6">
    <location>
        <begin position="256"/>
        <end position="275"/>
    </location>
</feature>
<gene>
    <name evidence="8" type="ORF">FPL11_03930</name>
</gene>
<evidence type="ECO:0000256" key="2">
    <source>
        <dbReference type="ARBA" id="ARBA00022475"/>
    </source>
</evidence>
<evidence type="ECO:0000256" key="1">
    <source>
        <dbReference type="ARBA" id="ARBA00004651"/>
    </source>
</evidence>
<proteinExistence type="predicted"/>
<dbReference type="EMBL" id="VMKP01000002">
    <property type="protein sequence ID" value="TVO65245.1"/>
    <property type="molecule type" value="Genomic_DNA"/>
</dbReference>
<protein>
    <recommendedName>
        <fullName evidence="7">Type II secretion system protein GspF domain-containing protein</fullName>
    </recommendedName>
</protein>
<evidence type="ECO:0000313" key="8">
    <source>
        <dbReference type="EMBL" id="TVO65245.1"/>
    </source>
</evidence>
<dbReference type="Pfam" id="PF00482">
    <property type="entry name" value="T2SSF"/>
    <property type="match status" value="1"/>
</dbReference>
<name>A0A557RJB8_9GAMM</name>
<comment type="caution">
    <text evidence="8">The sequence shown here is derived from an EMBL/GenBank/DDBJ whole genome shotgun (WGS) entry which is preliminary data.</text>
</comment>
<evidence type="ECO:0000256" key="6">
    <source>
        <dbReference type="SAM" id="Phobius"/>
    </source>
</evidence>
<keyword evidence="5 6" id="KW-0472">Membrane</keyword>
<keyword evidence="4 6" id="KW-1133">Transmembrane helix</keyword>
<feature type="transmembrane region" description="Helical" evidence="6">
    <location>
        <begin position="228"/>
        <end position="244"/>
    </location>
</feature>
<evidence type="ECO:0000256" key="5">
    <source>
        <dbReference type="ARBA" id="ARBA00023136"/>
    </source>
</evidence>
<comment type="subcellular location">
    <subcellularLocation>
        <location evidence="1">Cell membrane</location>
        <topology evidence="1">Multi-pass membrane protein</topology>
    </subcellularLocation>
</comment>
<evidence type="ECO:0000256" key="3">
    <source>
        <dbReference type="ARBA" id="ARBA00022692"/>
    </source>
</evidence>
<evidence type="ECO:0000259" key="7">
    <source>
        <dbReference type="Pfam" id="PF00482"/>
    </source>
</evidence>
<dbReference type="RefSeq" id="WP_144347501.1">
    <property type="nucleotide sequence ID" value="NZ_VMKP01000002.1"/>
</dbReference>
<dbReference type="PANTHER" id="PTHR35007:SF1">
    <property type="entry name" value="PILUS ASSEMBLY PROTEIN"/>
    <property type="match status" value="1"/>
</dbReference>
<evidence type="ECO:0000256" key="4">
    <source>
        <dbReference type="ARBA" id="ARBA00022989"/>
    </source>
</evidence>
<evidence type="ECO:0000313" key="9">
    <source>
        <dbReference type="Proteomes" id="UP000316688"/>
    </source>
</evidence>
<accession>A0A557RJB8</accession>
<reference evidence="8 9" key="1">
    <citation type="submission" date="2019-07" db="EMBL/GenBank/DDBJ databases">
        <title>Reclasification of Spiribacter aquaticus.</title>
        <authorList>
            <person name="Leon M.J."/>
            <person name="Sanchez-Porro C."/>
            <person name="Ventosa A."/>
        </authorList>
    </citation>
    <scope>NUCLEOTIDE SEQUENCE [LARGE SCALE GENOMIC DNA]</scope>
    <source>
        <strain evidence="8 9">SP30</strain>
    </source>
</reference>
<dbReference type="PANTHER" id="PTHR35007">
    <property type="entry name" value="INTEGRAL MEMBRANE PROTEIN-RELATED"/>
    <property type="match status" value="1"/>
</dbReference>
<dbReference type="AlphaFoldDB" id="A0A557RJB8"/>
<organism evidence="8 9">
    <name type="scientific">Spiribacter aquaticus</name>
    <dbReference type="NCBI Taxonomy" id="1935996"/>
    <lineage>
        <taxon>Bacteria</taxon>
        <taxon>Pseudomonadati</taxon>
        <taxon>Pseudomonadota</taxon>
        <taxon>Gammaproteobacteria</taxon>
        <taxon>Chromatiales</taxon>
        <taxon>Ectothiorhodospiraceae</taxon>
        <taxon>Spiribacter</taxon>
    </lineage>
</organism>
<dbReference type="Proteomes" id="UP000316688">
    <property type="component" value="Unassembled WGS sequence"/>
</dbReference>
<dbReference type="InterPro" id="IPR042094">
    <property type="entry name" value="T2SS_GspF_sf"/>
</dbReference>
<dbReference type="Gene3D" id="1.20.81.30">
    <property type="entry name" value="Type II secretion system (T2SS), domain F"/>
    <property type="match status" value="1"/>
</dbReference>
<feature type="transmembrane region" description="Helical" evidence="6">
    <location>
        <begin position="63"/>
        <end position="96"/>
    </location>
</feature>
<dbReference type="GO" id="GO:0005886">
    <property type="term" value="C:plasma membrane"/>
    <property type="evidence" value="ECO:0007669"/>
    <property type="project" value="UniProtKB-SubCell"/>
</dbReference>
<keyword evidence="2" id="KW-1003">Cell membrane</keyword>
<feature type="domain" description="Type II secretion system protein GspF" evidence="7">
    <location>
        <begin position="116"/>
        <end position="241"/>
    </location>
</feature>
<keyword evidence="9" id="KW-1185">Reference proteome</keyword>
<sequence>MMSFALLALIAACLAAGLALMALVSGLVPAIQRYRSHIQATAQDDLRAQFIDLPARRLLQIAVGLGLVLAALTAIVLPWPVAVAAGLTGLALPRIGVHRIRERRRRAIIRQLPDALQTLASSLRAGTNIGRAMALVSRRQPAPLSQEFGLMLSRQRLGEELETVLGGFAERVPAEETALFRNAIMISHRVGGDLAHTLDTLSITLRERAQVEERITALTAMGRMQGRVMMVLPFGIGGMLYLQQPAMMARLFTEPLGWAVIMIVAVAMALAMVWIRRVVAIDI</sequence>